<evidence type="ECO:0000256" key="4">
    <source>
        <dbReference type="ARBA" id="ARBA00022989"/>
    </source>
</evidence>
<dbReference type="Gene3D" id="1.25.40.10">
    <property type="entry name" value="Tetratricopeptide repeat domain"/>
    <property type="match status" value="1"/>
</dbReference>
<comment type="similarity">
    <text evidence="7">Belongs to the YfgM family.</text>
</comment>
<dbReference type="InterPro" id="IPR018704">
    <property type="entry name" value="SecYEG/CpoB_TPR"/>
</dbReference>
<evidence type="ECO:0000313" key="11">
    <source>
        <dbReference type="EMBL" id="OOZ35635.1"/>
    </source>
</evidence>
<accession>A0A1T2KS04</accession>
<evidence type="ECO:0000259" key="10">
    <source>
        <dbReference type="Pfam" id="PF09976"/>
    </source>
</evidence>
<dbReference type="InterPro" id="IPR026039">
    <property type="entry name" value="YfgM"/>
</dbReference>
<dbReference type="Pfam" id="PF09976">
    <property type="entry name" value="TPR_21"/>
    <property type="match status" value="1"/>
</dbReference>
<dbReference type="Proteomes" id="UP000190896">
    <property type="component" value="Unassembled WGS sequence"/>
</dbReference>
<sequence length="211" mass="22552">MDIHLSEEEQVEALKKWWKENGISVAAGVVIGLGGVFGWQYWNKHQDQVAEEASYQFEQLNTSVAAGLNEPALKQAEVLIGSYQDSSYAIFAALDAAKVMLEQGNSAGAQGHLQWAMDNAEDPSLKQTARLRLARVMLGNGDTDGAEGVLAQAPMDGYQGEVAELRGDIALAKGDQAGARAAYQQALDNQVGSSALVRMKLNDLAVTANDS</sequence>
<dbReference type="OrthoDB" id="9789675at2"/>
<dbReference type="PANTHER" id="PTHR38035:SF1">
    <property type="entry name" value="ANCILLARY SECYEG TRANSLOCON SUBUNIT"/>
    <property type="match status" value="1"/>
</dbReference>
<feature type="domain" description="Ancillary SecYEG translocon subunit/Cell division coordinator CpoB TPR" evidence="10">
    <location>
        <begin position="15"/>
        <end position="205"/>
    </location>
</feature>
<keyword evidence="4 9" id="KW-1133">Transmembrane helix</keyword>
<evidence type="ECO:0000256" key="6">
    <source>
        <dbReference type="ARBA" id="ARBA00023186"/>
    </source>
</evidence>
<gene>
    <name evidence="11" type="ORF">BOW51_11110</name>
</gene>
<keyword evidence="2" id="KW-1003">Cell membrane</keyword>
<dbReference type="SUPFAM" id="SSF48452">
    <property type="entry name" value="TPR-like"/>
    <property type="match status" value="1"/>
</dbReference>
<comment type="subcellular location">
    <subcellularLocation>
        <location evidence="1">Cell membrane</location>
        <topology evidence="1">Single-pass type II membrane protein</topology>
    </subcellularLocation>
</comment>
<comment type="caution">
    <text evidence="11">The sequence shown here is derived from an EMBL/GenBank/DDBJ whole genome shotgun (WGS) entry which is preliminary data.</text>
</comment>
<keyword evidence="5 9" id="KW-0472">Membrane</keyword>
<dbReference type="EMBL" id="MPRJ01000088">
    <property type="protein sequence ID" value="OOZ35635.1"/>
    <property type="molecule type" value="Genomic_DNA"/>
</dbReference>
<dbReference type="InterPro" id="IPR011990">
    <property type="entry name" value="TPR-like_helical_dom_sf"/>
</dbReference>
<proteinExistence type="inferred from homology"/>
<reference evidence="11 12" key="1">
    <citation type="submission" date="2016-11" db="EMBL/GenBank/DDBJ databases">
        <title>Mixed transmission modes and dynamic genome evolution in an obligate animal-bacterial symbiosis.</title>
        <authorList>
            <person name="Russell S.L."/>
            <person name="Corbett-Detig R.B."/>
            <person name="Cavanaugh C.M."/>
        </authorList>
    </citation>
    <scope>NUCLEOTIDE SEQUENCE [LARGE SCALE GENOMIC DNA]</scope>
    <source>
        <strain evidence="11">Se-Cadez</strain>
    </source>
</reference>
<evidence type="ECO:0000256" key="5">
    <source>
        <dbReference type="ARBA" id="ARBA00023136"/>
    </source>
</evidence>
<evidence type="ECO:0000256" key="3">
    <source>
        <dbReference type="ARBA" id="ARBA00022692"/>
    </source>
</evidence>
<name>A0A1T2KS04_9GAMM</name>
<dbReference type="PIRSF" id="PIRSF006170">
    <property type="entry name" value="YfgM"/>
    <property type="match status" value="1"/>
</dbReference>
<evidence type="ECO:0000256" key="2">
    <source>
        <dbReference type="ARBA" id="ARBA00022475"/>
    </source>
</evidence>
<keyword evidence="12" id="KW-1185">Reference proteome</keyword>
<evidence type="ECO:0000256" key="7">
    <source>
        <dbReference type="ARBA" id="ARBA00024197"/>
    </source>
</evidence>
<dbReference type="GO" id="GO:0044877">
    <property type="term" value="F:protein-containing complex binding"/>
    <property type="evidence" value="ECO:0007669"/>
    <property type="project" value="InterPro"/>
</dbReference>
<keyword evidence="3 9" id="KW-0812">Transmembrane</keyword>
<organism evidence="11 12">
    <name type="scientific">Solemya velesiana gill symbiont</name>
    <dbReference type="NCBI Taxonomy" id="1918948"/>
    <lineage>
        <taxon>Bacteria</taxon>
        <taxon>Pseudomonadati</taxon>
        <taxon>Pseudomonadota</taxon>
        <taxon>Gammaproteobacteria</taxon>
        <taxon>sulfur-oxidizing symbionts</taxon>
    </lineage>
</organism>
<evidence type="ECO:0000256" key="9">
    <source>
        <dbReference type="SAM" id="Phobius"/>
    </source>
</evidence>
<dbReference type="PANTHER" id="PTHR38035">
    <property type="entry name" value="UPF0070 PROTEIN YFGM"/>
    <property type="match status" value="1"/>
</dbReference>
<evidence type="ECO:0000313" key="12">
    <source>
        <dbReference type="Proteomes" id="UP000190896"/>
    </source>
</evidence>
<dbReference type="GO" id="GO:0005886">
    <property type="term" value="C:plasma membrane"/>
    <property type="evidence" value="ECO:0007669"/>
    <property type="project" value="UniProtKB-SubCell"/>
</dbReference>
<protein>
    <recommendedName>
        <fullName evidence="8">Ancillary SecYEG translocon subunit</fullName>
    </recommendedName>
</protein>
<dbReference type="AlphaFoldDB" id="A0A1T2KS04"/>
<dbReference type="RefSeq" id="WP_078488077.1">
    <property type="nucleotide sequence ID" value="NZ_MPRJ01000088.1"/>
</dbReference>
<feature type="transmembrane region" description="Helical" evidence="9">
    <location>
        <begin position="21"/>
        <end position="42"/>
    </location>
</feature>
<evidence type="ECO:0000256" key="8">
    <source>
        <dbReference type="ARBA" id="ARBA00024235"/>
    </source>
</evidence>
<keyword evidence="6" id="KW-0143">Chaperone</keyword>
<evidence type="ECO:0000256" key="1">
    <source>
        <dbReference type="ARBA" id="ARBA00004401"/>
    </source>
</evidence>